<evidence type="ECO:0000259" key="1">
    <source>
        <dbReference type="PROSITE" id="PS50181"/>
    </source>
</evidence>
<dbReference type="InterPro" id="IPR001810">
    <property type="entry name" value="F-box_dom"/>
</dbReference>
<evidence type="ECO:0000313" key="2">
    <source>
        <dbReference type="EMBL" id="PPQ96341.1"/>
    </source>
</evidence>
<dbReference type="EMBL" id="NHYE01001378">
    <property type="protein sequence ID" value="PPQ96341.1"/>
    <property type="molecule type" value="Genomic_DNA"/>
</dbReference>
<dbReference type="SUPFAM" id="SSF81383">
    <property type="entry name" value="F-box domain"/>
    <property type="match status" value="1"/>
</dbReference>
<dbReference type="InterPro" id="IPR036047">
    <property type="entry name" value="F-box-like_dom_sf"/>
</dbReference>
<dbReference type="CDD" id="cd09917">
    <property type="entry name" value="F-box_SF"/>
    <property type="match status" value="1"/>
</dbReference>
<dbReference type="Proteomes" id="UP000284706">
    <property type="component" value="Unassembled WGS sequence"/>
</dbReference>
<dbReference type="OrthoDB" id="2788844at2759"/>
<gene>
    <name evidence="2" type="ORF">CVT26_005025</name>
</gene>
<feature type="domain" description="F-box" evidence="1">
    <location>
        <begin position="11"/>
        <end position="61"/>
    </location>
</feature>
<name>A0A409Y048_9AGAR</name>
<evidence type="ECO:0000313" key="3">
    <source>
        <dbReference type="Proteomes" id="UP000284706"/>
    </source>
</evidence>
<dbReference type="PROSITE" id="PS50181">
    <property type="entry name" value="FBOX"/>
    <property type="match status" value="1"/>
</dbReference>
<protein>
    <recommendedName>
        <fullName evidence="1">F-box domain-containing protein</fullName>
    </recommendedName>
</protein>
<proteinExistence type="predicted"/>
<sequence>MSVAKFKRGTTRLFHDFPLEIFYHCLRCMPLESLIGCRNVCKKWRHLVASYAEEDPDRRRLLDLFDFITKSKLPSKDSISKAYFKSLDVYPPVIISKQYSKSFERRAYLDALLAQTPVVPQAFLVWILEWPTHLVRPNQWPAQPPRVSTYSAATHPHLDLNDFPSLRSTSMLSIHHATGHRTYENAWLVIDESSHDFGRVLVQHRRREDAPAGHQVDSQSELYEDWISYQRMLWEEADGYGRVSTVSMSLAGGDYDGDV</sequence>
<organism evidence="2 3">
    <name type="scientific">Gymnopilus dilepis</name>
    <dbReference type="NCBI Taxonomy" id="231916"/>
    <lineage>
        <taxon>Eukaryota</taxon>
        <taxon>Fungi</taxon>
        <taxon>Dikarya</taxon>
        <taxon>Basidiomycota</taxon>
        <taxon>Agaricomycotina</taxon>
        <taxon>Agaricomycetes</taxon>
        <taxon>Agaricomycetidae</taxon>
        <taxon>Agaricales</taxon>
        <taxon>Agaricineae</taxon>
        <taxon>Hymenogastraceae</taxon>
        <taxon>Gymnopilus</taxon>
    </lineage>
</organism>
<dbReference type="Gene3D" id="1.20.1280.50">
    <property type="match status" value="1"/>
</dbReference>
<keyword evidence="3" id="KW-1185">Reference proteome</keyword>
<reference evidence="2 3" key="1">
    <citation type="journal article" date="2018" name="Evol. Lett.">
        <title>Horizontal gene cluster transfer increased hallucinogenic mushroom diversity.</title>
        <authorList>
            <person name="Reynolds H.T."/>
            <person name="Vijayakumar V."/>
            <person name="Gluck-Thaler E."/>
            <person name="Korotkin H.B."/>
            <person name="Matheny P.B."/>
            <person name="Slot J.C."/>
        </authorList>
    </citation>
    <scope>NUCLEOTIDE SEQUENCE [LARGE SCALE GENOMIC DNA]</scope>
    <source>
        <strain evidence="2 3">SRW20</strain>
    </source>
</reference>
<dbReference type="Pfam" id="PF00646">
    <property type="entry name" value="F-box"/>
    <property type="match status" value="1"/>
</dbReference>
<comment type="caution">
    <text evidence="2">The sequence shown here is derived from an EMBL/GenBank/DDBJ whole genome shotgun (WGS) entry which is preliminary data.</text>
</comment>
<dbReference type="InParanoid" id="A0A409Y048"/>
<dbReference type="AlphaFoldDB" id="A0A409Y048"/>
<accession>A0A409Y048</accession>